<accession>A0A249XTW6</accession>
<dbReference type="EMBL" id="MF472896">
    <property type="protein sequence ID" value="ASZ75433.1"/>
    <property type="molecule type" value="Genomic_DNA"/>
</dbReference>
<dbReference type="GeneID" id="64947904"/>
<name>A0A249XTW6_9CAUD</name>
<protein>
    <recommendedName>
        <fullName evidence="1">Gp84-like domain-containing protein</fullName>
    </recommendedName>
</protein>
<evidence type="ECO:0000313" key="3">
    <source>
        <dbReference type="Proteomes" id="UP000225285"/>
    </source>
</evidence>
<dbReference type="RefSeq" id="YP_010064088.1">
    <property type="nucleotide sequence ID" value="NC_054812.1"/>
</dbReference>
<gene>
    <name evidence="2" type="primary">94</name>
    <name evidence="2" type="ORF">PBI_JOSHKAYV_94</name>
</gene>
<dbReference type="KEGG" id="vg:64947904"/>
<feature type="domain" description="Gp84-like" evidence="1">
    <location>
        <begin position="1"/>
        <end position="64"/>
    </location>
</feature>
<dbReference type="Proteomes" id="UP000225285">
    <property type="component" value="Segment"/>
</dbReference>
<dbReference type="InterPro" id="IPR056577">
    <property type="entry name" value="Phage_Gp84"/>
</dbReference>
<evidence type="ECO:0000313" key="2">
    <source>
        <dbReference type="EMBL" id="ASZ75433.1"/>
    </source>
</evidence>
<sequence length="65" mass="7288">MFKIRVSKIGASAHAEVTSSHRQALIDHLEASTQRHGFKVLEHNGWHGDIERDGQIVAEWEIDAA</sequence>
<proteinExistence type="predicted"/>
<keyword evidence="3" id="KW-1185">Reference proteome</keyword>
<reference evidence="2 3" key="1">
    <citation type="submission" date="2017-07" db="EMBL/GenBank/DDBJ databases">
        <authorList>
            <person name="Thaver V."/>
            <person name="Mbili M.J."/>
            <person name="Njiva N."/>
            <person name="Ngwane S."/>
            <person name="Mbatha S."/>
            <person name="Nerwande A.T."/>
            <person name="Ramphal U."/>
            <person name="Mpangane S."/>
            <person name="Munsamy V."/>
            <person name="Guerrero Bustamante C.A."/>
            <person name="Pope W.H."/>
            <person name="Russell D.A."/>
            <person name="Garlena R.A."/>
            <person name="Larsen M.H."/>
            <person name="Jacobs-Sera D."/>
            <person name="Hatfull G.F."/>
        </authorList>
    </citation>
    <scope>NUCLEOTIDE SEQUENCE [LARGE SCALE GENOMIC DNA]</scope>
</reference>
<dbReference type="Pfam" id="PF23794">
    <property type="entry name" value="Phage_Gp84"/>
    <property type="match status" value="1"/>
</dbReference>
<evidence type="ECO:0000259" key="1">
    <source>
        <dbReference type="Pfam" id="PF23794"/>
    </source>
</evidence>
<organism evidence="2 3">
    <name type="scientific">Mycobacterium phage JoshKayV</name>
    <dbReference type="NCBI Taxonomy" id="2024294"/>
    <lineage>
        <taxon>Viruses</taxon>
        <taxon>Duplodnaviria</taxon>
        <taxon>Heunggongvirae</taxon>
        <taxon>Uroviricota</taxon>
        <taxon>Caudoviricetes</taxon>
        <taxon>Turbidovirus</taxon>
        <taxon>Turbidovirus joshkayV</taxon>
    </lineage>
</organism>